<accession>A0A9W9CTF0</accession>
<comment type="similarity">
    <text evidence="5">Belongs to the SAT4 family.</text>
</comment>
<proteinExistence type="inferred from homology"/>
<evidence type="ECO:0000259" key="8">
    <source>
        <dbReference type="Pfam" id="PF20684"/>
    </source>
</evidence>
<keyword evidence="3 7" id="KW-1133">Transmembrane helix</keyword>
<keyword evidence="10" id="KW-1185">Reference proteome</keyword>
<feature type="domain" description="Rhodopsin" evidence="8">
    <location>
        <begin position="47"/>
        <end position="299"/>
    </location>
</feature>
<feature type="transmembrane region" description="Helical" evidence="7">
    <location>
        <begin position="275"/>
        <end position="298"/>
    </location>
</feature>
<dbReference type="Pfam" id="PF20684">
    <property type="entry name" value="Fung_rhodopsin"/>
    <property type="match status" value="1"/>
</dbReference>
<evidence type="ECO:0000313" key="10">
    <source>
        <dbReference type="Proteomes" id="UP001140453"/>
    </source>
</evidence>
<dbReference type="AlphaFoldDB" id="A0A9W9CTF0"/>
<dbReference type="GO" id="GO:0016020">
    <property type="term" value="C:membrane"/>
    <property type="evidence" value="ECO:0007669"/>
    <property type="project" value="UniProtKB-SubCell"/>
</dbReference>
<feature type="transmembrane region" description="Helical" evidence="7">
    <location>
        <begin position="198"/>
        <end position="219"/>
    </location>
</feature>
<evidence type="ECO:0000256" key="7">
    <source>
        <dbReference type="SAM" id="Phobius"/>
    </source>
</evidence>
<evidence type="ECO:0000256" key="5">
    <source>
        <dbReference type="ARBA" id="ARBA00038359"/>
    </source>
</evidence>
<dbReference type="InterPro" id="IPR049326">
    <property type="entry name" value="Rhodopsin_dom_fungi"/>
</dbReference>
<protein>
    <recommendedName>
        <fullName evidence="8">Rhodopsin domain-containing protein</fullName>
    </recommendedName>
</protein>
<comment type="subcellular location">
    <subcellularLocation>
        <location evidence="1">Membrane</location>
        <topology evidence="1">Multi-pass membrane protein</topology>
    </subcellularLocation>
</comment>
<gene>
    <name evidence="9" type="ORF">N0V93_008135</name>
</gene>
<feature type="transmembrane region" description="Helical" evidence="7">
    <location>
        <begin position="231"/>
        <end position="255"/>
    </location>
</feature>
<name>A0A9W9CTF0_9PEZI</name>
<feature type="transmembrane region" description="Helical" evidence="7">
    <location>
        <begin position="62"/>
        <end position="85"/>
    </location>
</feature>
<dbReference type="InterPro" id="IPR052337">
    <property type="entry name" value="SAT4-like"/>
</dbReference>
<dbReference type="PANTHER" id="PTHR33048:SF47">
    <property type="entry name" value="INTEGRAL MEMBRANE PROTEIN-RELATED"/>
    <property type="match status" value="1"/>
</dbReference>
<feature type="transmembrane region" description="Helical" evidence="7">
    <location>
        <begin position="142"/>
        <end position="163"/>
    </location>
</feature>
<dbReference type="EMBL" id="JAPEVB010000005">
    <property type="protein sequence ID" value="KAJ4387540.1"/>
    <property type="molecule type" value="Genomic_DNA"/>
</dbReference>
<feature type="compositionally biased region" description="Basic and acidic residues" evidence="6">
    <location>
        <begin position="325"/>
        <end position="334"/>
    </location>
</feature>
<dbReference type="Proteomes" id="UP001140453">
    <property type="component" value="Unassembled WGS sequence"/>
</dbReference>
<organism evidence="9 10">
    <name type="scientific">Gnomoniopsis smithogilvyi</name>
    <dbReference type="NCBI Taxonomy" id="1191159"/>
    <lineage>
        <taxon>Eukaryota</taxon>
        <taxon>Fungi</taxon>
        <taxon>Dikarya</taxon>
        <taxon>Ascomycota</taxon>
        <taxon>Pezizomycotina</taxon>
        <taxon>Sordariomycetes</taxon>
        <taxon>Sordariomycetidae</taxon>
        <taxon>Diaporthales</taxon>
        <taxon>Gnomoniaceae</taxon>
        <taxon>Gnomoniopsis</taxon>
    </lineage>
</organism>
<evidence type="ECO:0000256" key="1">
    <source>
        <dbReference type="ARBA" id="ARBA00004141"/>
    </source>
</evidence>
<feature type="transmembrane region" description="Helical" evidence="7">
    <location>
        <begin position="28"/>
        <end position="50"/>
    </location>
</feature>
<keyword evidence="2 7" id="KW-0812">Transmembrane</keyword>
<dbReference type="OrthoDB" id="61113at2759"/>
<comment type="caution">
    <text evidence="9">The sequence shown here is derived from an EMBL/GenBank/DDBJ whole genome shotgun (WGS) entry which is preliminary data.</text>
</comment>
<dbReference type="PANTHER" id="PTHR33048">
    <property type="entry name" value="PTH11-LIKE INTEGRAL MEMBRANE PROTEIN (AFU_ORTHOLOGUE AFUA_5G11245)"/>
    <property type="match status" value="1"/>
</dbReference>
<feature type="transmembrane region" description="Helical" evidence="7">
    <location>
        <begin position="105"/>
        <end position="130"/>
    </location>
</feature>
<sequence>MASNSIIDDIGKVDNLSEPERIMNRKDVILGIIITFLTISSIGATGRLYIRARITRNLGLDDLFVFFSMLSNSAAAITLFLLVTIGGLGKHFILLGPDGMQMFLLLFYVANALYNMSTALIKLALLFQYLRISEKSPKLRTLSILFIVIVSLWGTAFSILAWMPCLPVSGFWSLSPTDNSVIRYAYGSHDVTTLASTFFAHAASNMFLDMIIFSIPVALWMRSNPERKTRIALQGLFVLGAIVNICSVFRLIALVDNRAATFPTFDPTWYGSSPIVLSALEAYLATLCASLPVFWPIVKDALGSKKIIVTHEVLVKTESRTRDSLDFPKGRDLRSPSVSSNHRPWEHVGNEYHATQAIYPSYLSTPPHQQVMPRVTNVEF</sequence>
<keyword evidence="4 7" id="KW-0472">Membrane</keyword>
<evidence type="ECO:0000256" key="6">
    <source>
        <dbReference type="SAM" id="MobiDB-lite"/>
    </source>
</evidence>
<evidence type="ECO:0000313" key="9">
    <source>
        <dbReference type="EMBL" id="KAJ4387540.1"/>
    </source>
</evidence>
<evidence type="ECO:0000256" key="3">
    <source>
        <dbReference type="ARBA" id="ARBA00022989"/>
    </source>
</evidence>
<evidence type="ECO:0000256" key="4">
    <source>
        <dbReference type="ARBA" id="ARBA00023136"/>
    </source>
</evidence>
<evidence type="ECO:0000256" key="2">
    <source>
        <dbReference type="ARBA" id="ARBA00022692"/>
    </source>
</evidence>
<feature type="region of interest" description="Disordered" evidence="6">
    <location>
        <begin position="325"/>
        <end position="345"/>
    </location>
</feature>
<reference evidence="9" key="1">
    <citation type="submission" date="2022-10" db="EMBL/GenBank/DDBJ databases">
        <title>Tapping the CABI collections for fungal endophytes: first genome assemblies for Collariella, Neodidymelliopsis, Ascochyta clinopodiicola, Didymella pomorum, Didymosphaeria variabile, Neocosmospora piperis and Neocucurbitaria cava.</title>
        <authorList>
            <person name="Hill R."/>
        </authorList>
    </citation>
    <scope>NUCLEOTIDE SEQUENCE</scope>
    <source>
        <strain evidence="9">IMI 355082</strain>
    </source>
</reference>